<accession>E4ZVA4</accession>
<feature type="transmembrane region" description="Helical" evidence="1">
    <location>
        <begin position="9"/>
        <end position="27"/>
    </location>
</feature>
<name>E4ZVA4_LEPMJ</name>
<sequence length="60" mass="6340">MSCIQSSHVSNFLFITIIILPRLHYAIPSSSARYPTAPVGYIAAATATATAAITTTITNE</sequence>
<keyword evidence="1" id="KW-0812">Transmembrane</keyword>
<dbReference type="Proteomes" id="UP000002668">
    <property type="component" value="Genome"/>
</dbReference>
<keyword evidence="1" id="KW-0472">Membrane</keyword>
<dbReference type="HOGENOM" id="CLU_2942198_0_0_1"/>
<feature type="transmembrane region" description="Helical" evidence="1">
    <location>
        <begin position="39"/>
        <end position="58"/>
    </location>
</feature>
<dbReference type="VEuPathDB" id="FungiDB:LEMA_P026820.1"/>
<protein>
    <submittedName>
        <fullName evidence="2">Predicted protein</fullName>
    </submittedName>
</protein>
<proteinExistence type="predicted"/>
<organism evidence="3">
    <name type="scientific">Leptosphaeria maculans (strain JN3 / isolate v23.1.3 / race Av1-4-5-6-7-8)</name>
    <name type="common">Blackleg fungus</name>
    <name type="synonym">Phoma lingam</name>
    <dbReference type="NCBI Taxonomy" id="985895"/>
    <lineage>
        <taxon>Eukaryota</taxon>
        <taxon>Fungi</taxon>
        <taxon>Dikarya</taxon>
        <taxon>Ascomycota</taxon>
        <taxon>Pezizomycotina</taxon>
        <taxon>Dothideomycetes</taxon>
        <taxon>Pleosporomycetidae</taxon>
        <taxon>Pleosporales</taxon>
        <taxon>Pleosporineae</taxon>
        <taxon>Leptosphaeriaceae</taxon>
        <taxon>Plenodomus</taxon>
        <taxon>Plenodomus lingam/Leptosphaeria maculans species complex</taxon>
    </lineage>
</organism>
<gene>
    <name evidence="2" type="ORF">LEMA_P026820.1</name>
</gene>
<dbReference type="EMBL" id="FP929127">
    <property type="protein sequence ID" value="CBX95530.1"/>
    <property type="molecule type" value="Genomic_DNA"/>
</dbReference>
<evidence type="ECO:0000256" key="1">
    <source>
        <dbReference type="SAM" id="Phobius"/>
    </source>
</evidence>
<evidence type="ECO:0000313" key="2">
    <source>
        <dbReference type="EMBL" id="CBX95530.1"/>
    </source>
</evidence>
<dbReference type="InParanoid" id="E4ZVA4"/>
<keyword evidence="1" id="KW-1133">Transmembrane helix</keyword>
<dbReference type="AlphaFoldDB" id="E4ZVA4"/>
<reference evidence="3" key="1">
    <citation type="journal article" date="2011" name="Nat. Commun.">
        <title>Effector diversification within compartments of the Leptosphaeria maculans genome affected by Repeat-Induced Point mutations.</title>
        <authorList>
            <person name="Rouxel T."/>
            <person name="Grandaubert J."/>
            <person name="Hane J.K."/>
            <person name="Hoede C."/>
            <person name="van de Wouw A.P."/>
            <person name="Couloux A."/>
            <person name="Dominguez V."/>
            <person name="Anthouard V."/>
            <person name="Bally P."/>
            <person name="Bourras S."/>
            <person name="Cozijnsen A.J."/>
            <person name="Ciuffetti L.M."/>
            <person name="Degrave A."/>
            <person name="Dilmaghani A."/>
            <person name="Duret L."/>
            <person name="Fudal I."/>
            <person name="Goodwin S.B."/>
            <person name="Gout L."/>
            <person name="Glaser N."/>
            <person name="Linglin J."/>
            <person name="Kema G.H.J."/>
            <person name="Lapalu N."/>
            <person name="Lawrence C.B."/>
            <person name="May K."/>
            <person name="Meyer M."/>
            <person name="Ollivier B."/>
            <person name="Poulain J."/>
            <person name="Schoch C.L."/>
            <person name="Simon A."/>
            <person name="Spatafora J.W."/>
            <person name="Stachowiak A."/>
            <person name="Turgeon B.G."/>
            <person name="Tyler B.M."/>
            <person name="Vincent D."/>
            <person name="Weissenbach J."/>
            <person name="Amselem J."/>
            <person name="Quesneville H."/>
            <person name="Oliver R.P."/>
            <person name="Wincker P."/>
            <person name="Balesdent M.-H."/>
            <person name="Howlett B.J."/>
        </authorList>
    </citation>
    <scope>NUCLEOTIDE SEQUENCE [LARGE SCALE GENOMIC DNA]</scope>
    <source>
        <strain evidence="3">JN3 / isolate v23.1.3 / race Av1-4-5-6-7-8</strain>
    </source>
</reference>
<keyword evidence="3" id="KW-1185">Reference proteome</keyword>
<evidence type="ECO:0000313" key="3">
    <source>
        <dbReference type="Proteomes" id="UP000002668"/>
    </source>
</evidence>